<sequence>MPPPATTPPSPAAPPRSPHYEMAHPRGHGPHMGSYMGELDRMSRTQQLQNIEHIQSRTWRINFGGYENDYRDHYEYCPPTAHRGHSPGPPLPCRHMGARPSQHMLLEPLPRLGIPPPDRYHSSPGPPSPPCLHPSSHHHGLPEPTPRLGLPPPDHHHGPRGPPLRPDFSRLDYHHGPLGPPRASHHYPPANYNSYFNDEDPNGCTTM</sequence>
<comment type="caution">
    <text evidence="2">The sequence shown here is derived from an EMBL/GenBank/DDBJ whole genome shotgun (WGS) entry which is preliminary data.</text>
</comment>
<protein>
    <submittedName>
        <fullName evidence="2">Uncharacterized protein</fullName>
    </submittedName>
</protein>
<dbReference type="EMBL" id="JBFOLK010000003">
    <property type="protein sequence ID" value="KAL2524412.1"/>
    <property type="molecule type" value="Genomic_DNA"/>
</dbReference>
<feature type="region of interest" description="Disordered" evidence="1">
    <location>
        <begin position="1"/>
        <end position="31"/>
    </location>
</feature>
<gene>
    <name evidence="2" type="ORF">Adt_09466</name>
</gene>
<reference evidence="3" key="1">
    <citation type="submission" date="2024-07" db="EMBL/GenBank/DDBJ databases">
        <title>Two chromosome-level genome assemblies of Korean endemic species Abeliophyllum distichum and Forsythia ovata (Oleaceae).</title>
        <authorList>
            <person name="Jang H."/>
        </authorList>
    </citation>
    <scope>NUCLEOTIDE SEQUENCE [LARGE SCALE GENOMIC DNA]</scope>
</reference>
<feature type="compositionally biased region" description="Pro residues" evidence="1">
    <location>
        <begin position="143"/>
        <end position="152"/>
    </location>
</feature>
<evidence type="ECO:0000313" key="3">
    <source>
        <dbReference type="Proteomes" id="UP001604336"/>
    </source>
</evidence>
<evidence type="ECO:0000313" key="2">
    <source>
        <dbReference type="EMBL" id="KAL2524412.1"/>
    </source>
</evidence>
<accession>A0ABD1UH85</accession>
<evidence type="ECO:0000256" key="1">
    <source>
        <dbReference type="SAM" id="MobiDB-lite"/>
    </source>
</evidence>
<feature type="compositionally biased region" description="Pro residues" evidence="1">
    <location>
        <begin position="1"/>
        <end position="17"/>
    </location>
</feature>
<dbReference type="AlphaFoldDB" id="A0ABD1UH85"/>
<feature type="region of interest" description="Disordered" evidence="1">
    <location>
        <begin position="110"/>
        <end position="207"/>
    </location>
</feature>
<name>A0ABD1UH85_9LAMI</name>
<keyword evidence="3" id="KW-1185">Reference proteome</keyword>
<dbReference type="Proteomes" id="UP001604336">
    <property type="component" value="Unassembled WGS sequence"/>
</dbReference>
<proteinExistence type="predicted"/>
<organism evidence="2 3">
    <name type="scientific">Abeliophyllum distichum</name>
    <dbReference type="NCBI Taxonomy" id="126358"/>
    <lineage>
        <taxon>Eukaryota</taxon>
        <taxon>Viridiplantae</taxon>
        <taxon>Streptophyta</taxon>
        <taxon>Embryophyta</taxon>
        <taxon>Tracheophyta</taxon>
        <taxon>Spermatophyta</taxon>
        <taxon>Magnoliopsida</taxon>
        <taxon>eudicotyledons</taxon>
        <taxon>Gunneridae</taxon>
        <taxon>Pentapetalae</taxon>
        <taxon>asterids</taxon>
        <taxon>lamiids</taxon>
        <taxon>Lamiales</taxon>
        <taxon>Oleaceae</taxon>
        <taxon>Forsythieae</taxon>
        <taxon>Abeliophyllum</taxon>
    </lineage>
</organism>